<comment type="subcellular location">
    <subcellularLocation>
        <location evidence="1 10">Cell membrane</location>
        <topology evidence="1 10">Multi-pass membrane protein</topology>
    </subcellularLocation>
</comment>
<accession>A0A1I0ZBN4</accession>
<keyword evidence="10" id="KW-0479">Metal-binding</keyword>
<feature type="binding site" evidence="10">
    <location>
        <position position="95"/>
    </location>
    <ligand>
        <name>Na(+)</name>
        <dbReference type="ChEBI" id="CHEBI:29101"/>
        <note>structural</note>
    </ligand>
</feature>
<evidence type="ECO:0000256" key="11">
    <source>
        <dbReference type="SAM" id="MobiDB-lite"/>
    </source>
</evidence>
<evidence type="ECO:0000256" key="8">
    <source>
        <dbReference type="ARBA" id="ARBA00035585"/>
    </source>
</evidence>
<reference evidence="12 13" key="1">
    <citation type="submission" date="2016-10" db="EMBL/GenBank/DDBJ databases">
        <authorList>
            <person name="de Groot N.N."/>
        </authorList>
    </citation>
    <scope>NUCLEOTIDE SEQUENCE [LARGE SCALE GENOMIC DNA]</scope>
    <source>
        <strain evidence="12 13">CGMCC 4.6945</strain>
    </source>
</reference>
<dbReference type="RefSeq" id="WP_239079065.1">
    <property type="nucleotide sequence ID" value="NZ_BONM01000046.1"/>
</dbReference>
<dbReference type="HAMAP" id="MF_00454">
    <property type="entry name" value="FluC"/>
    <property type="match status" value="1"/>
</dbReference>
<dbReference type="Pfam" id="PF02537">
    <property type="entry name" value="CRCB"/>
    <property type="match status" value="1"/>
</dbReference>
<name>A0A1I0ZBN4_9CELL</name>
<comment type="function">
    <text evidence="9 10">Fluoride-specific ion channel. Important for reducing fluoride concentration in the cell, thus reducing its toxicity.</text>
</comment>
<dbReference type="PANTHER" id="PTHR28259">
    <property type="entry name" value="FLUORIDE EXPORT PROTEIN 1-RELATED"/>
    <property type="match status" value="1"/>
</dbReference>
<dbReference type="GO" id="GO:0062054">
    <property type="term" value="F:fluoride channel activity"/>
    <property type="evidence" value="ECO:0007669"/>
    <property type="project" value="UniProtKB-UniRule"/>
</dbReference>
<dbReference type="Proteomes" id="UP000199012">
    <property type="component" value="Unassembled WGS sequence"/>
</dbReference>
<comment type="catalytic activity">
    <reaction evidence="8">
        <text>fluoride(in) = fluoride(out)</text>
        <dbReference type="Rhea" id="RHEA:76159"/>
        <dbReference type="ChEBI" id="CHEBI:17051"/>
    </reaction>
    <physiologicalReaction direction="left-to-right" evidence="8">
        <dbReference type="Rhea" id="RHEA:76160"/>
    </physiologicalReaction>
</comment>
<protein>
    <recommendedName>
        <fullName evidence="10">Fluoride-specific ion channel FluC</fullName>
    </recommendedName>
</protein>
<dbReference type="STRING" id="988821.SAMN05421867_110119"/>
<proteinExistence type="inferred from homology"/>
<dbReference type="InterPro" id="IPR003691">
    <property type="entry name" value="FluC"/>
</dbReference>
<organism evidence="12 13">
    <name type="scientific">Cellulomonas marina</name>
    <dbReference type="NCBI Taxonomy" id="988821"/>
    <lineage>
        <taxon>Bacteria</taxon>
        <taxon>Bacillati</taxon>
        <taxon>Actinomycetota</taxon>
        <taxon>Actinomycetes</taxon>
        <taxon>Micrococcales</taxon>
        <taxon>Cellulomonadaceae</taxon>
        <taxon>Cellulomonas</taxon>
    </lineage>
</organism>
<evidence type="ECO:0000313" key="12">
    <source>
        <dbReference type="EMBL" id="SFB23169.1"/>
    </source>
</evidence>
<evidence type="ECO:0000256" key="9">
    <source>
        <dbReference type="ARBA" id="ARBA00049940"/>
    </source>
</evidence>
<keyword evidence="4 10" id="KW-1133">Transmembrane helix</keyword>
<evidence type="ECO:0000256" key="10">
    <source>
        <dbReference type="HAMAP-Rule" id="MF_00454"/>
    </source>
</evidence>
<feature type="binding site" evidence="10">
    <location>
        <position position="98"/>
    </location>
    <ligand>
        <name>Na(+)</name>
        <dbReference type="ChEBI" id="CHEBI:29101"/>
        <note>structural</note>
    </ligand>
</feature>
<dbReference type="PANTHER" id="PTHR28259:SF1">
    <property type="entry name" value="FLUORIDE EXPORT PROTEIN 1-RELATED"/>
    <property type="match status" value="1"/>
</dbReference>
<feature type="region of interest" description="Disordered" evidence="11">
    <location>
        <begin position="145"/>
        <end position="164"/>
    </location>
</feature>
<feature type="transmembrane region" description="Helical" evidence="10">
    <location>
        <begin position="53"/>
        <end position="73"/>
    </location>
</feature>
<keyword evidence="13" id="KW-1185">Reference proteome</keyword>
<comment type="activity regulation">
    <text evidence="10">Na(+) is not transported, but it plays an essential structural role and its presence is essential for fluoride channel function.</text>
</comment>
<feature type="transmembrane region" description="Helical" evidence="10">
    <location>
        <begin position="85"/>
        <end position="105"/>
    </location>
</feature>
<keyword evidence="3 10" id="KW-0812">Transmembrane</keyword>
<gene>
    <name evidence="10" type="primary">fluC</name>
    <name evidence="10" type="synonym">crcB</name>
    <name evidence="12" type="ORF">SAMN05421867_110119</name>
</gene>
<feature type="transmembrane region" description="Helical" evidence="10">
    <location>
        <begin position="21"/>
        <end position="41"/>
    </location>
</feature>
<dbReference type="GO" id="GO:0140114">
    <property type="term" value="P:cellular detoxification of fluoride"/>
    <property type="evidence" value="ECO:0007669"/>
    <property type="project" value="UniProtKB-UniRule"/>
</dbReference>
<comment type="similarity">
    <text evidence="7 10">Belongs to the fluoride channel Fluc/FEX (TC 1.A.43) family.</text>
</comment>
<evidence type="ECO:0000256" key="6">
    <source>
        <dbReference type="ARBA" id="ARBA00023303"/>
    </source>
</evidence>
<keyword evidence="10" id="KW-0406">Ion transport</keyword>
<dbReference type="EMBL" id="FOKA01000010">
    <property type="protein sequence ID" value="SFB23169.1"/>
    <property type="molecule type" value="Genomic_DNA"/>
</dbReference>
<evidence type="ECO:0000256" key="2">
    <source>
        <dbReference type="ARBA" id="ARBA00022475"/>
    </source>
</evidence>
<keyword evidence="2 10" id="KW-1003">Cell membrane</keyword>
<keyword evidence="10" id="KW-0813">Transport</keyword>
<dbReference type="AlphaFoldDB" id="A0A1I0ZBN4"/>
<evidence type="ECO:0000256" key="3">
    <source>
        <dbReference type="ARBA" id="ARBA00022692"/>
    </source>
</evidence>
<keyword evidence="6 10" id="KW-0407">Ion channel</keyword>
<feature type="transmembrane region" description="Helical" evidence="10">
    <location>
        <begin position="117"/>
        <end position="140"/>
    </location>
</feature>
<evidence type="ECO:0000313" key="13">
    <source>
        <dbReference type="Proteomes" id="UP000199012"/>
    </source>
</evidence>
<evidence type="ECO:0000256" key="4">
    <source>
        <dbReference type="ARBA" id="ARBA00022989"/>
    </source>
</evidence>
<sequence length="164" mass="16003">MPDRSLPDDHRPGGRQPHRDLRLVALVGAGGAVGTLLRHAVGLTLPSAPVPVATLAVNVSGALLLGVLTAALARRGPDTGPRRATRLALGTGVLGGCTTYSTLAVDVVRLAADGRAGVAAAYAVVTLVAGLAAAAAGLALGAAASRPPRRPGVPDVTGVPGGPS</sequence>
<evidence type="ECO:0000256" key="7">
    <source>
        <dbReference type="ARBA" id="ARBA00035120"/>
    </source>
</evidence>
<evidence type="ECO:0000256" key="5">
    <source>
        <dbReference type="ARBA" id="ARBA00023136"/>
    </source>
</evidence>
<evidence type="ECO:0000256" key="1">
    <source>
        <dbReference type="ARBA" id="ARBA00004651"/>
    </source>
</evidence>
<dbReference type="GO" id="GO:0046872">
    <property type="term" value="F:metal ion binding"/>
    <property type="evidence" value="ECO:0007669"/>
    <property type="project" value="UniProtKB-KW"/>
</dbReference>
<keyword evidence="10" id="KW-0915">Sodium</keyword>
<keyword evidence="5 10" id="KW-0472">Membrane</keyword>
<dbReference type="GO" id="GO:0005886">
    <property type="term" value="C:plasma membrane"/>
    <property type="evidence" value="ECO:0007669"/>
    <property type="project" value="UniProtKB-SubCell"/>
</dbReference>